<dbReference type="SUPFAM" id="SSF63817">
    <property type="entry name" value="Sortase"/>
    <property type="match status" value="1"/>
</dbReference>
<dbReference type="RefSeq" id="WP_188948486.1">
    <property type="nucleotide sequence ID" value="NZ_BMPH01000007.1"/>
</dbReference>
<reference evidence="4 5" key="1">
    <citation type="submission" date="2021-03" db="EMBL/GenBank/DDBJ databases">
        <title>Sequencing the genomes of 1000 actinobacteria strains.</title>
        <authorList>
            <person name="Klenk H.-P."/>
        </authorList>
    </citation>
    <scope>NUCLEOTIDE SEQUENCE [LARGE SCALE GENOMIC DNA]</scope>
    <source>
        <strain evidence="4 5">DSM 20168</strain>
    </source>
</reference>
<dbReference type="InterPro" id="IPR042002">
    <property type="entry name" value="Sortase_C"/>
</dbReference>
<dbReference type="NCBIfam" id="TIGR01076">
    <property type="entry name" value="sortase_fam"/>
    <property type="match status" value="1"/>
</dbReference>
<proteinExistence type="predicted"/>
<dbReference type="InterPro" id="IPR023365">
    <property type="entry name" value="Sortase_dom-sf"/>
</dbReference>
<protein>
    <submittedName>
        <fullName evidence="4">Sortase A</fullName>
        <ecNumber evidence="4">3.4.22.70</ecNumber>
    </submittedName>
</protein>
<dbReference type="InterPro" id="IPR005754">
    <property type="entry name" value="Sortase"/>
</dbReference>
<keyword evidence="3" id="KW-0812">Transmembrane</keyword>
<gene>
    <name evidence="4" type="ORF">JOF39_001317</name>
</gene>
<sequence length="313" mass="33013">MLDTPNPTPASTAARGRRGAGGARRWRPGLLTIASSLLAVVGLSVVLYPSAASWLSSYNQSLLIEEMGQSLEHASPGVDQQLALAKAYNNALSSGVVLDANANVPTGSGITSNADLRYEDMLSAGTSDVMARLRIPGIDVDLPIYHGTSDETLLRGIGHLEGSSLPIGGADTHSVLTAHRGLAQAEMFTNLDKVGVGDRFTVEVFGEVLTYEVRETKVVDPEDTDSLHAVSGEDLVTLVTCTPLGINSQRILVTGERVTPTPIEDIEAAGEDPTIPGFPWWAVIYGGGLLAIGAYFWRSGYGDARRSAAAKAR</sequence>
<comment type="caution">
    <text evidence="4">The sequence shown here is derived from an EMBL/GenBank/DDBJ whole genome shotgun (WGS) entry which is preliminary data.</text>
</comment>
<keyword evidence="3" id="KW-1133">Transmembrane helix</keyword>
<keyword evidence="5" id="KW-1185">Reference proteome</keyword>
<keyword evidence="1 4" id="KW-0378">Hydrolase</keyword>
<organism evidence="4 5">
    <name type="scientific">Glutamicibacter protophormiae</name>
    <name type="common">Brevibacterium protophormiae</name>
    <dbReference type="NCBI Taxonomy" id="37930"/>
    <lineage>
        <taxon>Bacteria</taxon>
        <taxon>Bacillati</taxon>
        <taxon>Actinomycetota</taxon>
        <taxon>Actinomycetes</taxon>
        <taxon>Micrococcales</taxon>
        <taxon>Micrococcaceae</taxon>
        <taxon>Glutamicibacter</taxon>
    </lineage>
</organism>
<name>A0ABS4XNY8_GLUPR</name>
<dbReference type="EC" id="3.4.22.70" evidence="4"/>
<evidence type="ECO:0000256" key="1">
    <source>
        <dbReference type="ARBA" id="ARBA00022801"/>
    </source>
</evidence>
<evidence type="ECO:0000313" key="5">
    <source>
        <dbReference type="Proteomes" id="UP001195422"/>
    </source>
</evidence>
<dbReference type="CDD" id="cd05827">
    <property type="entry name" value="Sortase_C"/>
    <property type="match status" value="1"/>
</dbReference>
<dbReference type="EMBL" id="JAGIOJ010000001">
    <property type="protein sequence ID" value="MBP2398236.1"/>
    <property type="molecule type" value="Genomic_DNA"/>
</dbReference>
<dbReference type="Proteomes" id="UP001195422">
    <property type="component" value="Unassembled WGS sequence"/>
</dbReference>
<dbReference type="Pfam" id="PF04203">
    <property type="entry name" value="Sortase"/>
    <property type="match status" value="1"/>
</dbReference>
<dbReference type="NCBIfam" id="NF033745">
    <property type="entry name" value="class_C_sortase"/>
    <property type="match status" value="1"/>
</dbReference>
<dbReference type="Gene3D" id="2.40.260.10">
    <property type="entry name" value="Sortase"/>
    <property type="match status" value="1"/>
</dbReference>
<dbReference type="GO" id="GO:0016787">
    <property type="term" value="F:hydrolase activity"/>
    <property type="evidence" value="ECO:0007669"/>
    <property type="project" value="UniProtKB-KW"/>
</dbReference>
<feature type="region of interest" description="Disordered" evidence="2">
    <location>
        <begin position="1"/>
        <end position="23"/>
    </location>
</feature>
<evidence type="ECO:0000256" key="3">
    <source>
        <dbReference type="SAM" id="Phobius"/>
    </source>
</evidence>
<evidence type="ECO:0000313" key="4">
    <source>
        <dbReference type="EMBL" id="MBP2398236.1"/>
    </source>
</evidence>
<keyword evidence="3" id="KW-0472">Membrane</keyword>
<accession>A0ABS4XNY8</accession>
<evidence type="ECO:0000256" key="2">
    <source>
        <dbReference type="SAM" id="MobiDB-lite"/>
    </source>
</evidence>
<feature type="transmembrane region" description="Helical" evidence="3">
    <location>
        <begin position="278"/>
        <end position="297"/>
    </location>
</feature>